<reference evidence="3" key="4">
    <citation type="submission" date="2022-11" db="EMBL/GenBank/DDBJ databases">
        <title>Draft genome sequence of Sellimonas catena strain 18CBH55.</title>
        <authorList>
            <person name="Atsushi H."/>
            <person name="Moriya O."/>
            <person name="Mitsuo S."/>
        </authorList>
    </citation>
    <scope>NUCLEOTIDE SEQUENCE</scope>
    <source>
        <strain evidence="3">18CBH55</strain>
    </source>
</reference>
<dbReference type="Proteomes" id="UP001145145">
    <property type="component" value="Unassembled WGS sequence"/>
</dbReference>
<reference evidence="2" key="1">
    <citation type="submission" date="2022-11" db="EMBL/GenBank/DDBJ databases">
        <title>Draft genome sequence of Sellimonas catena strain 12EGH17.</title>
        <authorList>
            <person name="Atsushi H."/>
            <person name="Moriya O."/>
            <person name="Mitsuo S."/>
        </authorList>
    </citation>
    <scope>NUCLEOTIDE SEQUENCE</scope>
    <source>
        <strain evidence="2">12EGH17</strain>
    </source>
</reference>
<dbReference type="EMBL" id="BSBO01000004">
    <property type="protein sequence ID" value="GLG03478.1"/>
    <property type="molecule type" value="Genomic_DNA"/>
</dbReference>
<reference evidence="2 4" key="5">
    <citation type="journal article" date="2023" name="Int. J. Syst. Evol. Microbiol.">
        <title>Sellimonas catena sp. nov., isolated from human faeces.</title>
        <authorList>
            <person name="Hisatomi A."/>
            <person name="Ohkuma M."/>
            <person name="Sakamoto M."/>
        </authorList>
    </citation>
    <scope>NUCLEOTIDE SEQUENCE [LARGE SCALE GENOMIC DNA]</scope>
    <source>
        <strain evidence="2 4">12EGH17</strain>
        <strain evidence="3">18CBH55</strain>
    </source>
</reference>
<dbReference type="PANTHER" id="PTHR43861">
    <property type="entry name" value="TRANS-ACONITATE 2-METHYLTRANSFERASE-RELATED"/>
    <property type="match status" value="1"/>
</dbReference>
<keyword evidence="4" id="KW-1185">Reference proteome</keyword>
<dbReference type="InterPro" id="IPR029063">
    <property type="entry name" value="SAM-dependent_MTases_sf"/>
</dbReference>
<feature type="domain" description="Methyltransferase type 11" evidence="1">
    <location>
        <begin position="48"/>
        <end position="148"/>
    </location>
</feature>
<dbReference type="Pfam" id="PF08241">
    <property type="entry name" value="Methyltransf_11"/>
    <property type="match status" value="1"/>
</dbReference>
<dbReference type="InterPro" id="IPR013216">
    <property type="entry name" value="Methyltransf_11"/>
</dbReference>
<dbReference type="RefSeq" id="WP_087169052.1">
    <property type="nucleotide sequence ID" value="NZ_BSBO01000004.1"/>
</dbReference>
<proteinExistence type="predicted"/>
<protein>
    <recommendedName>
        <fullName evidence="1">Methyltransferase type 11 domain-containing protein</fullName>
    </recommendedName>
</protein>
<evidence type="ECO:0000313" key="3">
    <source>
        <dbReference type="EMBL" id="GLG90043.1"/>
    </source>
</evidence>
<sequence length="272" mass="31190">MTDFKKIQEYYSVFNEDERLTTDYSGKLEYDMTMRKLKKYLPESAAILDLGGAAGAYTFPLASLGYQMYLADLSETLIDKAKEKVDALNEKNVISCNVVNAIDLNIYEDNQFDVVLLFGPLYHLLEESERQKCISEVSRVLKNGGLVFASFIPYLSGSIAIVDRYCRHPEQVNKTNLREVFHSGKFTNMDQNGFQEGYYPSSDQIEQLFAKHHFTKISISSIRGFGYEKEEQLYHIPDRGMFDEILHLIEETSEIKEIIETCGHAMYIGSKN</sequence>
<dbReference type="GO" id="GO:0008757">
    <property type="term" value="F:S-adenosylmethionine-dependent methyltransferase activity"/>
    <property type="evidence" value="ECO:0007669"/>
    <property type="project" value="InterPro"/>
</dbReference>
<dbReference type="EMBL" id="BSCH01000008">
    <property type="protein sequence ID" value="GLG90043.1"/>
    <property type="molecule type" value="Genomic_DNA"/>
</dbReference>
<evidence type="ECO:0000313" key="4">
    <source>
        <dbReference type="Proteomes" id="UP001145145"/>
    </source>
</evidence>
<dbReference type="Proteomes" id="UP001145094">
    <property type="component" value="Unassembled WGS sequence"/>
</dbReference>
<gene>
    <name evidence="2" type="ORF">Selli1_06520</name>
    <name evidence="3" type="ORF">Selli2_14700</name>
</gene>
<evidence type="ECO:0000313" key="2">
    <source>
        <dbReference type="EMBL" id="GLG03478.1"/>
    </source>
</evidence>
<reference evidence="3" key="3">
    <citation type="submission" date="2022-11" db="EMBL/GenBank/DDBJ databases">
        <title>Draft genome sequence of Sellimonas catena strain 18CBH55.</title>
        <authorList>
            <person name="Hisatomi A."/>
            <person name="Ohkuma M."/>
            <person name="Sakamoto M."/>
        </authorList>
    </citation>
    <scope>NUCLEOTIDE SEQUENCE</scope>
    <source>
        <strain evidence="3">18CBH55</strain>
    </source>
</reference>
<dbReference type="CDD" id="cd02440">
    <property type="entry name" value="AdoMet_MTases"/>
    <property type="match status" value="1"/>
</dbReference>
<name>A0A9W6C5C1_9FIRM</name>
<dbReference type="Gene3D" id="3.40.50.150">
    <property type="entry name" value="Vaccinia Virus protein VP39"/>
    <property type="match status" value="1"/>
</dbReference>
<dbReference type="SUPFAM" id="SSF53335">
    <property type="entry name" value="S-adenosyl-L-methionine-dependent methyltransferases"/>
    <property type="match status" value="1"/>
</dbReference>
<dbReference type="AlphaFoldDB" id="A0A9W6C5C1"/>
<reference evidence="2" key="2">
    <citation type="submission" date="2022-11" db="EMBL/GenBank/DDBJ databases">
        <title>Draft genome sequence of Sellimonas catena strain 12EGH17.</title>
        <authorList>
            <person name="Hisatomi A."/>
            <person name="Ohkuma M."/>
            <person name="Sakamoto M."/>
        </authorList>
    </citation>
    <scope>NUCLEOTIDE SEQUENCE</scope>
    <source>
        <strain evidence="2">12EGH17</strain>
    </source>
</reference>
<comment type="caution">
    <text evidence="2">The sequence shown here is derived from an EMBL/GenBank/DDBJ whole genome shotgun (WGS) entry which is preliminary data.</text>
</comment>
<accession>A0A9W6C5C1</accession>
<evidence type="ECO:0000259" key="1">
    <source>
        <dbReference type="Pfam" id="PF08241"/>
    </source>
</evidence>
<organism evidence="2 4">
    <name type="scientific">Sellimonas catena</name>
    <dbReference type="NCBI Taxonomy" id="2994035"/>
    <lineage>
        <taxon>Bacteria</taxon>
        <taxon>Bacillati</taxon>
        <taxon>Bacillota</taxon>
        <taxon>Clostridia</taxon>
        <taxon>Lachnospirales</taxon>
        <taxon>Lachnospiraceae</taxon>
        <taxon>Sellimonas</taxon>
    </lineage>
</organism>